<feature type="region of interest" description="Disordered" evidence="4">
    <location>
        <begin position="253"/>
        <end position="294"/>
    </location>
</feature>
<evidence type="ECO:0000256" key="4">
    <source>
        <dbReference type="SAM" id="MobiDB-lite"/>
    </source>
</evidence>
<dbReference type="PANTHER" id="PTHR12378:SF9">
    <property type="entry name" value="OS06G0107000 PROTEIN"/>
    <property type="match status" value="1"/>
</dbReference>
<dbReference type="GO" id="GO:0101005">
    <property type="term" value="F:deubiquitinase activity"/>
    <property type="evidence" value="ECO:0007669"/>
    <property type="project" value="TreeGrafter"/>
</dbReference>
<organism evidence="6 7">
    <name type="scientific">Pleodorina starrii</name>
    <dbReference type="NCBI Taxonomy" id="330485"/>
    <lineage>
        <taxon>Eukaryota</taxon>
        <taxon>Viridiplantae</taxon>
        <taxon>Chlorophyta</taxon>
        <taxon>core chlorophytes</taxon>
        <taxon>Chlorophyceae</taxon>
        <taxon>CS clade</taxon>
        <taxon>Chlamydomonadales</taxon>
        <taxon>Volvocaceae</taxon>
        <taxon>Pleodorina</taxon>
    </lineage>
</organism>
<sequence>MSIPGHVVPRQVAGDDKAERDRAIHAKQLLLGRYLDPWGPPEIVWCHAHNIVRGLKVILNVYDLLPPRLNGFLATLRLGGAFHSGIQVGATEYAFGGHPDDDLGITVLAKPLFKLREEAQEAVRLGEDEHGAAASNLEWMPTLRSRMVVGWWMGPLSELEAVLRELRFDECWIGSEYRLLSRNCNHFARAMCAAMLRNPLFKPAPGRRRPDDMVPRSVTRLPAVVLALGCCAPCIVRRLNAPIPLAPHSLNVFQGQPRKAGPDPARLPPRSRSRPQSRAGTPGVGSGAGTTHNPINISVSATAAAAGGGGASGVVRRSSLSTTSSAGGGGGGGAGHSCGWPAGGPPPAAVVATAAAAAEGLLLRPRLEGRYHSLCVETAPRPSIDRPGPLANNGRRLAEDGGGGGGSGADTPVVQGTGCSTPDLAAAVAAAAAGGPATCNGRAHVRSPQSPRPDLAPSSPLTTLAGDSAAAADGPLTPTSTVVASAASPHSPAACPGPSPASLPPLIVVMAEGAAAPCPSAAAAAATPSTRTSGPRFLNSSRSGRRIFPDPRVAPPGPDGHGDAAHDSAVVNAPRGQPPADVSSSRDLSRGDLESAPLAAARDGEALPGLRPQAVTGPGSSTSASPRQLPRSSRSQLLHTTPRCSASGALPPLALQPAALLPRLDGSPARPQLAPLPLPPSPAQQHQQQHQLPLQQAPPLPAAAAAAATLAAPRSAVPTADGSAVAGAAASGAAAAQQSPSEAPRPWSVLSGGFIDLLFAPTSTEPPPGVPHPVTVSRTGTGTGTGSAATGTGSGAAASTGAGGPGGGRRYSSFTGDGGGLFSGVSNATGGGFLEPVASGDLSDDVDVGVDGDVLGSPHGAAALRVRASTGMLGGGEQALGADGAFAAAAAPPASGMAAAAAAATHPLRTAGAVGRGASRSCTGPGLTSVTSAPPASLPVVAAGTPAAAAAAGATAAAADGNGNGNGPTPPVPRREAF</sequence>
<reference evidence="6 7" key="1">
    <citation type="journal article" date="2023" name="Commun. Biol.">
        <title>Reorganization of the ancestral sex-determining regions during the evolution of trioecy in Pleodorina starrii.</title>
        <authorList>
            <person name="Takahashi K."/>
            <person name="Suzuki S."/>
            <person name="Kawai-Toyooka H."/>
            <person name="Yamamoto K."/>
            <person name="Hamaji T."/>
            <person name="Ootsuki R."/>
            <person name="Yamaguchi H."/>
            <person name="Kawachi M."/>
            <person name="Higashiyama T."/>
            <person name="Nozaki H."/>
        </authorList>
    </citation>
    <scope>NUCLEOTIDE SEQUENCE [LARGE SCALE GENOMIC DNA]</scope>
    <source>
        <strain evidence="6 7">NIES-4479</strain>
    </source>
</reference>
<evidence type="ECO:0000256" key="2">
    <source>
        <dbReference type="ARBA" id="ARBA00022670"/>
    </source>
</evidence>
<feature type="compositionally biased region" description="Low complexity" evidence="4">
    <location>
        <begin position="625"/>
        <end position="637"/>
    </location>
</feature>
<comment type="similarity">
    <text evidence="1">Belongs to the DeSI family.</text>
</comment>
<feature type="region of interest" description="Disordered" evidence="4">
    <location>
        <begin position="436"/>
        <end position="498"/>
    </location>
</feature>
<dbReference type="GO" id="GO:0016579">
    <property type="term" value="P:protein deubiquitination"/>
    <property type="evidence" value="ECO:0007669"/>
    <property type="project" value="TreeGrafter"/>
</dbReference>
<gene>
    <name evidence="6" type="primary">PLEST010352</name>
    <name evidence="6" type="ORF">PLESTB_000993900</name>
</gene>
<feature type="compositionally biased region" description="Low complexity" evidence="4">
    <location>
        <begin position="683"/>
        <end position="694"/>
    </location>
</feature>
<keyword evidence="7" id="KW-1185">Reference proteome</keyword>
<protein>
    <recommendedName>
        <fullName evidence="5">PPPDE domain-containing protein</fullName>
    </recommendedName>
</protein>
<feature type="compositionally biased region" description="Low complexity" evidence="4">
    <location>
        <begin position="663"/>
        <end position="673"/>
    </location>
</feature>
<feature type="domain" description="PPPDE" evidence="5">
    <location>
        <begin position="55"/>
        <end position="239"/>
    </location>
</feature>
<accession>A0A9W6F3T9</accession>
<feature type="region of interest" description="Disordered" evidence="4">
    <location>
        <begin position="380"/>
        <end position="411"/>
    </location>
</feature>
<feature type="compositionally biased region" description="Low complexity" evidence="4">
    <location>
        <begin position="786"/>
        <end position="800"/>
    </location>
</feature>
<feature type="region of interest" description="Disordered" evidence="4">
    <location>
        <begin position="306"/>
        <end position="340"/>
    </location>
</feature>
<evidence type="ECO:0000259" key="5">
    <source>
        <dbReference type="PROSITE" id="PS51858"/>
    </source>
</evidence>
<evidence type="ECO:0000313" key="7">
    <source>
        <dbReference type="Proteomes" id="UP001165080"/>
    </source>
</evidence>
<evidence type="ECO:0000313" key="6">
    <source>
        <dbReference type="EMBL" id="GLC55498.1"/>
    </source>
</evidence>
<dbReference type="EMBL" id="BRXU01000013">
    <property type="protein sequence ID" value="GLC55498.1"/>
    <property type="molecule type" value="Genomic_DNA"/>
</dbReference>
<evidence type="ECO:0000256" key="1">
    <source>
        <dbReference type="ARBA" id="ARBA00008140"/>
    </source>
</evidence>
<feature type="compositionally biased region" description="Gly residues" evidence="4">
    <location>
        <begin position="326"/>
        <end position="336"/>
    </location>
</feature>
<dbReference type="AlphaFoldDB" id="A0A9W6F3T9"/>
<comment type="caution">
    <text evidence="6">The sequence shown here is derived from an EMBL/GenBank/DDBJ whole genome shotgun (WGS) entry which is preliminary data.</text>
</comment>
<feature type="region of interest" description="Disordered" evidence="4">
    <location>
        <begin position="957"/>
        <end position="978"/>
    </location>
</feature>
<feature type="compositionally biased region" description="Low complexity" evidence="4">
    <location>
        <begin position="523"/>
        <end position="533"/>
    </location>
</feature>
<feature type="compositionally biased region" description="Low complexity" evidence="4">
    <location>
        <begin position="476"/>
        <end position="494"/>
    </location>
</feature>
<keyword evidence="3" id="KW-0378">Hydrolase</keyword>
<name>A0A9W6F3T9_9CHLO</name>
<feature type="region of interest" description="Disordered" evidence="4">
    <location>
        <begin position="760"/>
        <end position="812"/>
    </location>
</feature>
<dbReference type="InterPro" id="IPR042266">
    <property type="entry name" value="PPPDE_sf"/>
</dbReference>
<dbReference type="InterPro" id="IPR008580">
    <property type="entry name" value="PPPDE_dom"/>
</dbReference>
<dbReference type="Gene3D" id="3.90.1720.30">
    <property type="entry name" value="PPPDE domains"/>
    <property type="match status" value="1"/>
</dbReference>
<dbReference type="Pfam" id="PF05903">
    <property type="entry name" value="Peptidase_C97"/>
    <property type="match status" value="1"/>
</dbReference>
<dbReference type="PROSITE" id="PS51858">
    <property type="entry name" value="PPPDE"/>
    <property type="match status" value="1"/>
</dbReference>
<feature type="region of interest" description="Disordered" evidence="4">
    <location>
        <begin position="663"/>
        <end position="694"/>
    </location>
</feature>
<dbReference type="SMART" id="SM01179">
    <property type="entry name" value="DUF862"/>
    <property type="match status" value="1"/>
</dbReference>
<keyword evidence="2" id="KW-0645">Protease</keyword>
<dbReference type="Proteomes" id="UP001165080">
    <property type="component" value="Unassembled WGS sequence"/>
</dbReference>
<dbReference type="GO" id="GO:0006508">
    <property type="term" value="P:proteolysis"/>
    <property type="evidence" value="ECO:0007669"/>
    <property type="project" value="UniProtKB-KW"/>
</dbReference>
<dbReference type="OrthoDB" id="412286at2759"/>
<feature type="compositionally biased region" description="Low complexity" evidence="4">
    <location>
        <begin position="313"/>
        <end position="325"/>
    </location>
</feature>
<proteinExistence type="inferred from homology"/>
<dbReference type="PANTHER" id="PTHR12378">
    <property type="entry name" value="DESUMOYLATING ISOPEPTIDASE"/>
    <property type="match status" value="1"/>
</dbReference>
<feature type="region of interest" description="Disordered" evidence="4">
    <location>
        <begin position="523"/>
        <end position="637"/>
    </location>
</feature>
<evidence type="ECO:0000256" key="3">
    <source>
        <dbReference type="ARBA" id="ARBA00022801"/>
    </source>
</evidence>